<reference evidence="2" key="1">
    <citation type="submission" date="2016-10" db="EMBL/GenBank/DDBJ databases">
        <authorList>
            <person name="Varghese N."/>
            <person name="Submissions S."/>
        </authorList>
    </citation>
    <scope>NUCLEOTIDE SEQUENCE [LARGE SCALE GENOMIC DNA]</scope>
    <source>
        <strain evidence="2">DSM 25055</strain>
    </source>
</reference>
<accession>A0A1H9QF05</accession>
<organism evidence="1 2">
    <name type="scientific">Natrinema salaciae</name>
    <dbReference type="NCBI Taxonomy" id="1186196"/>
    <lineage>
        <taxon>Archaea</taxon>
        <taxon>Methanobacteriati</taxon>
        <taxon>Methanobacteriota</taxon>
        <taxon>Stenosarchaea group</taxon>
        <taxon>Halobacteria</taxon>
        <taxon>Halobacteriales</taxon>
        <taxon>Natrialbaceae</taxon>
        <taxon>Natrinema</taxon>
    </lineage>
</organism>
<name>A0A1H9QF05_9EURY</name>
<dbReference type="Proteomes" id="UP000199114">
    <property type="component" value="Unassembled WGS sequence"/>
</dbReference>
<dbReference type="InterPro" id="IPR006311">
    <property type="entry name" value="TAT_signal"/>
</dbReference>
<protein>
    <submittedName>
        <fullName evidence="1">Uncharacterized protein</fullName>
    </submittedName>
</protein>
<dbReference type="EMBL" id="FOFD01000006">
    <property type="protein sequence ID" value="SER58449.1"/>
    <property type="molecule type" value="Genomic_DNA"/>
</dbReference>
<dbReference type="AlphaFoldDB" id="A0A1H9QF05"/>
<proteinExistence type="predicted"/>
<dbReference type="OrthoDB" id="176419at2157"/>
<dbReference type="STRING" id="1186196.SAMN04489841_4174"/>
<evidence type="ECO:0000313" key="2">
    <source>
        <dbReference type="Proteomes" id="UP000199114"/>
    </source>
</evidence>
<evidence type="ECO:0000313" key="1">
    <source>
        <dbReference type="EMBL" id="SER58449.1"/>
    </source>
</evidence>
<keyword evidence="2" id="KW-1185">Reference proteome</keyword>
<dbReference type="PROSITE" id="PS51318">
    <property type="entry name" value="TAT"/>
    <property type="match status" value="1"/>
</dbReference>
<gene>
    <name evidence="1" type="ORF">SAMN04489841_4174</name>
</gene>
<sequence length="112" mass="12267">MPENTSGRSRRDILKTTAGTLAVGVGSVAAAGSASASHSGIGVGDQVQVWGDANWVPGWENGDRSGDWEKIYHSWAGYVQETNTDDGTNVYKVDWHKLDQDWWVAETFVREI</sequence>